<dbReference type="InterPro" id="IPR013736">
    <property type="entry name" value="Xaa-Pro_dipept_C"/>
</dbReference>
<dbReference type="InterPro" id="IPR000383">
    <property type="entry name" value="Xaa-Pro-like_dom"/>
</dbReference>
<feature type="signal peptide" evidence="3">
    <location>
        <begin position="1"/>
        <end position="34"/>
    </location>
</feature>
<protein>
    <submittedName>
        <fullName evidence="5">Xaa-Pro dipeptidyl-peptidase</fullName>
    </submittedName>
</protein>
<gene>
    <name evidence="5" type="ORF">JT362_14595</name>
</gene>
<accession>A0ABT2J911</accession>
<evidence type="ECO:0000256" key="2">
    <source>
        <dbReference type="SAM" id="MobiDB-lite"/>
    </source>
</evidence>
<name>A0ABT2J911_9PSEU</name>
<comment type="caution">
    <text evidence="5">The sequence shown here is derived from an EMBL/GenBank/DDBJ whole genome shotgun (WGS) entry which is preliminary data.</text>
</comment>
<dbReference type="InterPro" id="IPR008979">
    <property type="entry name" value="Galactose-bd-like_sf"/>
</dbReference>
<evidence type="ECO:0000256" key="3">
    <source>
        <dbReference type="SAM" id="SignalP"/>
    </source>
</evidence>
<proteinExistence type="predicted"/>
<dbReference type="SMART" id="SM00939">
    <property type="entry name" value="PepX_C"/>
    <property type="match status" value="1"/>
</dbReference>
<keyword evidence="6" id="KW-1185">Reference proteome</keyword>
<organism evidence="5 6">
    <name type="scientific">Actinophytocola gossypii</name>
    <dbReference type="NCBI Taxonomy" id="2812003"/>
    <lineage>
        <taxon>Bacteria</taxon>
        <taxon>Bacillati</taxon>
        <taxon>Actinomycetota</taxon>
        <taxon>Actinomycetes</taxon>
        <taxon>Pseudonocardiales</taxon>
        <taxon>Pseudonocardiaceae</taxon>
    </lineage>
</organism>
<evidence type="ECO:0000313" key="6">
    <source>
        <dbReference type="Proteomes" id="UP001156441"/>
    </source>
</evidence>
<dbReference type="Gene3D" id="3.40.50.1820">
    <property type="entry name" value="alpha/beta hydrolase"/>
    <property type="match status" value="2"/>
</dbReference>
<keyword evidence="1" id="KW-0378">Hydrolase</keyword>
<dbReference type="RefSeq" id="WP_260191755.1">
    <property type="nucleotide sequence ID" value="NZ_JAFFZE010000012.1"/>
</dbReference>
<dbReference type="InterPro" id="IPR005674">
    <property type="entry name" value="CocE/Ser_esterase"/>
</dbReference>
<evidence type="ECO:0000256" key="1">
    <source>
        <dbReference type="ARBA" id="ARBA00022801"/>
    </source>
</evidence>
<feature type="chain" id="PRO_5045052615" evidence="3">
    <location>
        <begin position="35"/>
        <end position="654"/>
    </location>
</feature>
<dbReference type="EMBL" id="JAFFZE010000012">
    <property type="protein sequence ID" value="MCT2584352.1"/>
    <property type="molecule type" value="Genomic_DNA"/>
</dbReference>
<keyword evidence="3" id="KW-0732">Signal</keyword>
<evidence type="ECO:0000259" key="4">
    <source>
        <dbReference type="SMART" id="SM00939"/>
    </source>
</evidence>
<dbReference type="InterPro" id="IPR029058">
    <property type="entry name" value="AB_hydrolase_fold"/>
</dbReference>
<dbReference type="SUPFAM" id="SSF53474">
    <property type="entry name" value="alpha/beta-Hydrolases"/>
    <property type="match status" value="1"/>
</dbReference>
<reference evidence="5 6" key="1">
    <citation type="submission" date="2021-02" db="EMBL/GenBank/DDBJ databases">
        <title>Actinophytocola xerophila sp. nov., isolated from soil of cotton cropping field.</title>
        <authorList>
            <person name="Huang R."/>
            <person name="Chen X."/>
            <person name="Ge X."/>
            <person name="Liu W."/>
        </authorList>
    </citation>
    <scope>NUCLEOTIDE SEQUENCE [LARGE SCALE GENOMIC DNA]</scope>
    <source>
        <strain evidence="5 6">S1-96</strain>
    </source>
</reference>
<feature type="region of interest" description="Disordered" evidence="2">
    <location>
        <begin position="630"/>
        <end position="654"/>
    </location>
</feature>
<dbReference type="Gene3D" id="2.60.120.260">
    <property type="entry name" value="Galactose-binding domain-like"/>
    <property type="match status" value="1"/>
</dbReference>
<dbReference type="SUPFAM" id="SSF49785">
    <property type="entry name" value="Galactose-binding domain-like"/>
    <property type="match status" value="1"/>
</dbReference>
<dbReference type="Proteomes" id="UP001156441">
    <property type="component" value="Unassembled WGS sequence"/>
</dbReference>
<dbReference type="NCBIfam" id="NF003780">
    <property type="entry name" value="PRK05371.1-1"/>
    <property type="match status" value="1"/>
</dbReference>
<dbReference type="Pfam" id="PF08530">
    <property type="entry name" value="PepX_C"/>
    <property type="match status" value="1"/>
</dbReference>
<feature type="domain" description="Xaa-Pro dipeptidyl-peptidase C-terminal" evidence="4">
    <location>
        <begin position="359"/>
        <end position="614"/>
    </location>
</feature>
<dbReference type="NCBIfam" id="TIGR00976">
    <property type="entry name" value="CocE_NonD"/>
    <property type="match status" value="1"/>
</dbReference>
<evidence type="ECO:0000313" key="5">
    <source>
        <dbReference type="EMBL" id="MCT2584352.1"/>
    </source>
</evidence>
<sequence>MPLPALRRAALLPGIVVVLTGLSASLLSAPAAVAAPSAPPHVDGTETVPVYDYADAIRESVWVTTPLDNDGDGAKDQVVVDLVRPKETARAGVKIPVVMDASPYYQCCGRGNESELKEYAEDGTVTQFPLFYDNYFVPRGYAFAAVDFNGTSRSTGCGDVGGREEILGVKAVIDWLNGRGQATYADGTPARATWTTGKVGMIGKSWDGSVANGVAATGVEGLETIVPIAAISSWYDYYRDNGARYTTDFGPAWLSGYVNGRPPEVCQPVRDELLAGSANETGNYNAFWHERNFVPDARKVKASVFVVHGINDLNVETKHFAQWWDALARNGVPRKIWLGQPGHVDPFDFRRAEWVATLHRWFDYWLQDLRNGVMREPMATIERAPDVWVNERTWPARGAFPFPVSLGAGDGTTGTLGLVPGRGTTSITDDPSLRETRAVSNPNAEVAGRQVFLSAPLNRDLRISGTPEVTLRVRVSQPNTQLSARLVDYGRAPRIDSMGPGEGVRTLSTESCWGASTESDDACYRETAKNVVTSDYQVMTRGWLDAAHRDSLTRPTPLRPGRWYTVTWRLNAHDAVLPKGRVLGLVLTLSDTQFTIPSSTGATVEVDLRRSRLHLPVSLHPGATALPEVSAAPQVHAPPAPRTASTESRWHDFR</sequence>
<dbReference type="Pfam" id="PF02129">
    <property type="entry name" value="Peptidase_S15"/>
    <property type="match status" value="1"/>
</dbReference>